<evidence type="ECO:0000313" key="2">
    <source>
        <dbReference type="EMBL" id="ANO58281.1"/>
    </source>
</evidence>
<proteinExistence type="predicted"/>
<name>A0A1B0Z258_9PROT</name>
<organism evidence="2">
    <name type="scientific">uncultured Alphaproteobacteria bacterium</name>
    <dbReference type="NCBI Taxonomy" id="91750"/>
    <lineage>
        <taxon>Bacteria</taxon>
        <taxon>Pseudomonadati</taxon>
        <taxon>Pseudomonadota</taxon>
        <taxon>Alphaproteobacteria</taxon>
        <taxon>environmental samples</taxon>
    </lineage>
</organism>
<dbReference type="NCBIfam" id="NF033889">
    <property type="entry name" value="termin_lrg_T7"/>
    <property type="match status" value="1"/>
</dbReference>
<dbReference type="EMBL" id="KT997804">
    <property type="protein sequence ID" value="ANO58281.1"/>
    <property type="molecule type" value="Genomic_DNA"/>
</dbReference>
<accession>A0A1B0Z258</accession>
<dbReference type="AlphaFoldDB" id="A0A1B0Z258"/>
<dbReference type="InterPro" id="IPR047987">
    <property type="entry name" value="Gp19-like_virus"/>
</dbReference>
<dbReference type="Pfam" id="PF22530">
    <property type="entry name" value="Terminase-T7_RNaseH-like"/>
    <property type="match status" value="1"/>
</dbReference>
<evidence type="ECO:0000259" key="1">
    <source>
        <dbReference type="Pfam" id="PF22530"/>
    </source>
</evidence>
<dbReference type="InterPro" id="IPR054762">
    <property type="entry name" value="Gp19_RNaseH-like"/>
</dbReference>
<protein>
    <submittedName>
        <fullName evidence="2">DNA maturase B</fullName>
    </submittedName>
</protein>
<sequence length="585" mass="66287">MNTDPIAADFRNFLFLIWQHLNLPEPTNAQYEIAGFMQHGYPEGYDPKIGRNDVVRAFRGVGKSYIAAAYSLWCLYRDPKNEKILIVSASSVKAKEFVSQAKGILMTFDLLRFLRPQEDQRNSFDRFDVRQASLSQSPSLKAAGITGQITGSRATRIIADDIEIEGNARTEAARETLMRAVSEFEAIKVPAHYEQDELIRPAADVLFLGTPQTEESIYNRLVRERNYSSFCVPARYPKIDKLDVYKIQRDDALTVDVLAPFITKSIEKDPSLINKPVDPTRFGEDDLISREAKGKAFFGLQYMLDTTLSDADRYPLKQNDLIVLSINAHKAPVTIQWGMDTDKRNVRHDIPNVGFTGDFCMGPLFVDKDYREYTGSVLFVDPSGRGADETAWSIVKTLNGVLYVCKIGGHSGSVNDSYLKIARDAKHYGVNLIQIEPNFAPGVWINGFQPVLARVWPKGCTVEEASWAKGRKEQRIIDTLEPVMNTHRLVVDESVARDQTFVYQMTHITRERASLRHDDRVDSLAGAVSYFQRVLEMDMAESAKAIHEMELEEMLEDFLETARSGPLAIRQKSRNKGTEVYQWRT</sequence>
<reference evidence="2" key="1">
    <citation type="submission" date="2015-11" db="EMBL/GenBank/DDBJ databases">
        <title>Genomes of Abundant and Widespread Viruses from the Deep Ocean.</title>
        <authorList>
            <person name="Mizuno C.M."/>
            <person name="Ghai R."/>
            <person name="Saghai A."/>
            <person name="Lopez-Garcia P."/>
            <person name="Rodriguez-Valera F."/>
        </authorList>
    </citation>
    <scope>NUCLEOTIDE SEQUENCE</scope>
</reference>
<dbReference type="InterPro" id="IPR027417">
    <property type="entry name" value="P-loop_NTPase"/>
</dbReference>
<dbReference type="Gene3D" id="3.40.50.300">
    <property type="entry name" value="P-loop containing nucleotide triphosphate hydrolases"/>
    <property type="match status" value="1"/>
</dbReference>
<dbReference type="Gene3D" id="3.30.420.240">
    <property type="match status" value="1"/>
</dbReference>
<feature type="domain" description="Terminase large subunit ribonuclease H-like" evidence="1">
    <location>
        <begin position="380"/>
        <end position="489"/>
    </location>
</feature>